<dbReference type="InterPro" id="IPR021533">
    <property type="entry name" value="PepSY-like"/>
</dbReference>
<dbReference type="PROSITE" id="PS51257">
    <property type="entry name" value="PROKAR_LIPOPROTEIN"/>
    <property type="match status" value="1"/>
</dbReference>
<dbReference type="EMBL" id="JAJTTC010000001">
    <property type="protein sequence ID" value="MCF0059972.1"/>
    <property type="molecule type" value="Genomic_DNA"/>
</dbReference>
<evidence type="ECO:0000313" key="3">
    <source>
        <dbReference type="Proteomes" id="UP001139000"/>
    </source>
</evidence>
<name>A0A9X1PF47_9BACT</name>
<evidence type="ECO:0000313" key="2">
    <source>
        <dbReference type="EMBL" id="MCF0059972.1"/>
    </source>
</evidence>
<gene>
    <name evidence="2" type="ORF">LXM26_00600</name>
</gene>
<keyword evidence="3" id="KW-1185">Reference proteome</keyword>
<dbReference type="Proteomes" id="UP001139000">
    <property type="component" value="Unassembled WGS sequence"/>
</dbReference>
<sequence>MMKALSIYFIMILLAFSGCDNEKVVDETNLPPQASEFIEAHFPDAKIARVVRDRDDLLTSFDVILDNQVELEFDKQGECFSVDGNANEKLPDSVIPLKILEYVQKSYPDKYITDWEKSKTTQEVSLSDNKELLFNLSGTFRRIDD</sequence>
<evidence type="ECO:0000259" key="1">
    <source>
        <dbReference type="Pfam" id="PF11396"/>
    </source>
</evidence>
<accession>A0A9X1PF47</accession>
<reference evidence="2" key="1">
    <citation type="submission" date="2021-12" db="EMBL/GenBank/DDBJ databases">
        <title>Novel species in genus Dyadobacter.</title>
        <authorList>
            <person name="Ma C."/>
        </authorList>
    </citation>
    <scope>NUCLEOTIDE SEQUENCE</scope>
    <source>
        <strain evidence="2">LJ419</strain>
    </source>
</reference>
<dbReference type="RefSeq" id="WP_234652336.1">
    <property type="nucleotide sequence ID" value="NZ_CP094997.1"/>
</dbReference>
<protein>
    <submittedName>
        <fullName evidence="2">PepSY-like domain-containing protein</fullName>
    </submittedName>
</protein>
<feature type="domain" description="Putative beta-lactamase-inhibitor-like PepSY-like" evidence="1">
    <location>
        <begin position="60"/>
        <end position="141"/>
    </location>
</feature>
<dbReference type="Gene3D" id="3.40.1420.30">
    <property type="match status" value="1"/>
</dbReference>
<dbReference type="Pfam" id="PF11396">
    <property type="entry name" value="PepSY_like"/>
    <property type="match status" value="2"/>
</dbReference>
<dbReference type="SUPFAM" id="SSF160574">
    <property type="entry name" value="BT0923-like"/>
    <property type="match status" value="1"/>
</dbReference>
<proteinExistence type="predicted"/>
<organism evidence="2 3">
    <name type="scientific">Dyadobacter chenwenxiniae</name>
    <dbReference type="NCBI Taxonomy" id="2906456"/>
    <lineage>
        <taxon>Bacteria</taxon>
        <taxon>Pseudomonadati</taxon>
        <taxon>Bacteroidota</taxon>
        <taxon>Cytophagia</taxon>
        <taxon>Cytophagales</taxon>
        <taxon>Spirosomataceae</taxon>
        <taxon>Dyadobacter</taxon>
    </lineage>
</organism>
<dbReference type="AlphaFoldDB" id="A0A9X1PF47"/>
<comment type="caution">
    <text evidence="2">The sequence shown here is derived from an EMBL/GenBank/DDBJ whole genome shotgun (WGS) entry which is preliminary data.</text>
</comment>
<feature type="domain" description="Putative beta-lactamase-inhibitor-like PepSY-like" evidence="1">
    <location>
        <begin position="23"/>
        <end position="54"/>
    </location>
</feature>